<evidence type="ECO:0000256" key="1">
    <source>
        <dbReference type="SAM" id="SignalP"/>
    </source>
</evidence>
<dbReference type="Proteomes" id="UP000284006">
    <property type="component" value="Unassembled WGS sequence"/>
</dbReference>
<dbReference type="AlphaFoldDB" id="A0A418Y8F5"/>
<comment type="caution">
    <text evidence="2">The sequence shown here is derived from an EMBL/GenBank/DDBJ whole genome shotgun (WGS) entry which is preliminary data.</text>
</comment>
<organism evidence="2 3">
    <name type="scientific">Massilia cavernae</name>
    <dbReference type="NCBI Taxonomy" id="2320864"/>
    <lineage>
        <taxon>Bacteria</taxon>
        <taxon>Pseudomonadati</taxon>
        <taxon>Pseudomonadota</taxon>
        <taxon>Betaproteobacteria</taxon>
        <taxon>Burkholderiales</taxon>
        <taxon>Oxalobacteraceae</taxon>
        <taxon>Telluria group</taxon>
        <taxon>Massilia</taxon>
    </lineage>
</organism>
<reference evidence="2 3" key="1">
    <citation type="submission" date="2018-09" db="EMBL/GenBank/DDBJ databases">
        <authorList>
            <person name="Zhu H."/>
        </authorList>
    </citation>
    <scope>NUCLEOTIDE SEQUENCE [LARGE SCALE GENOMIC DNA]</scope>
    <source>
        <strain evidence="2 3">K1S02-61</strain>
    </source>
</reference>
<keyword evidence="1" id="KW-0732">Signal</keyword>
<name>A0A418Y8F5_9BURK</name>
<keyword evidence="3" id="KW-1185">Reference proteome</keyword>
<proteinExistence type="predicted"/>
<sequence>MKKIALIAALLLGACGGSSRHDSPPPSPPTPPVSMVDVFFTAVQNLVSSSPDNTEAVAIDSTVATTPDDAAPVQFQ</sequence>
<evidence type="ECO:0000313" key="3">
    <source>
        <dbReference type="Proteomes" id="UP000284006"/>
    </source>
</evidence>
<evidence type="ECO:0000313" key="2">
    <source>
        <dbReference type="EMBL" id="RJG27749.1"/>
    </source>
</evidence>
<feature type="signal peptide" evidence="1">
    <location>
        <begin position="1"/>
        <end position="20"/>
    </location>
</feature>
<dbReference type="EMBL" id="QYUP01000007">
    <property type="protein sequence ID" value="RJG27749.1"/>
    <property type="molecule type" value="Genomic_DNA"/>
</dbReference>
<gene>
    <name evidence="2" type="ORF">D3872_00455</name>
</gene>
<evidence type="ECO:0008006" key="4">
    <source>
        <dbReference type="Google" id="ProtNLM"/>
    </source>
</evidence>
<feature type="chain" id="PRO_5019484659" description="Lipoprotein" evidence="1">
    <location>
        <begin position="21"/>
        <end position="76"/>
    </location>
</feature>
<dbReference type="RefSeq" id="WP_119808951.1">
    <property type="nucleotide sequence ID" value="NZ_QYUP01000007.1"/>
</dbReference>
<protein>
    <recommendedName>
        <fullName evidence="4">Lipoprotein</fullName>
    </recommendedName>
</protein>
<accession>A0A418Y8F5</accession>
<dbReference type="PROSITE" id="PS51257">
    <property type="entry name" value="PROKAR_LIPOPROTEIN"/>
    <property type="match status" value="1"/>
</dbReference>